<dbReference type="AlphaFoldDB" id="A0A8J2Z2L8"/>
<dbReference type="Gene3D" id="1.10.287.470">
    <property type="entry name" value="Helix hairpin bin"/>
    <property type="match status" value="1"/>
</dbReference>
<evidence type="ECO:0000259" key="3">
    <source>
        <dbReference type="Pfam" id="PF25917"/>
    </source>
</evidence>
<dbReference type="Gene3D" id="2.40.420.20">
    <property type="match status" value="1"/>
</dbReference>
<feature type="domain" description="CusB-like beta-barrel" evidence="4">
    <location>
        <begin position="199"/>
        <end position="269"/>
    </location>
</feature>
<protein>
    <submittedName>
        <fullName evidence="6">MexH family multidrug efflux RND transporter periplasmic adaptor subunit</fullName>
    </submittedName>
</protein>
<feature type="domain" description="Multidrug resistance protein MdtA-like barrel-sandwich hybrid" evidence="3">
    <location>
        <begin position="64"/>
        <end position="192"/>
    </location>
</feature>
<dbReference type="GO" id="GO:0015562">
    <property type="term" value="F:efflux transmembrane transporter activity"/>
    <property type="evidence" value="ECO:0007669"/>
    <property type="project" value="TreeGrafter"/>
</dbReference>
<evidence type="ECO:0000313" key="7">
    <source>
        <dbReference type="Proteomes" id="UP000636949"/>
    </source>
</evidence>
<dbReference type="InterPro" id="IPR058637">
    <property type="entry name" value="YknX-like_C"/>
</dbReference>
<dbReference type="OrthoDB" id="9806939at2"/>
<evidence type="ECO:0000256" key="1">
    <source>
        <dbReference type="ARBA" id="ARBA00009477"/>
    </source>
</evidence>
<dbReference type="InterPro" id="IPR006143">
    <property type="entry name" value="RND_pump_MFP"/>
</dbReference>
<sequence>MKKHIIFGIITAILLLMVIYFLFLATTKKELSFHVEPTGVMMAMVNERNIPLSAKGTGLLVAPNTVTLKAQIAGIVSSIDFVSGQYVKEGQLLMTLDDTKQMADVSSALADFTKSEAQYKRTDTLYKENNAVSQSELDNAKASYMQTKAQYDAALYQLSNTKIVAPFSGHLTLTTLAKGSYVSAGDTLVSLVDKENLQLQYALPESYASSIKLGQTVDFKVDAFPGQVFHAKVDYISPDVSDDNLTFTVRAIFKNTDNLLNPGMSVYVSQIIKENNMVLAVPESALSAQSGGFIVYVIVEGKAKMVPVQIGQIDKGYVSILEGLSKGQEVIVSAEGNISDGVAVKVEK</sequence>
<dbReference type="InterPro" id="IPR058792">
    <property type="entry name" value="Beta-barrel_RND_2"/>
</dbReference>
<dbReference type="Gene3D" id="2.40.50.100">
    <property type="match status" value="1"/>
</dbReference>
<dbReference type="PANTHER" id="PTHR30469">
    <property type="entry name" value="MULTIDRUG RESISTANCE PROTEIN MDTA"/>
    <property type="match status" value="1"/>
</dbReference>
<feature type="transmembrane region" description="Helical" evidence="2">
    <location>
        <begin position="6"/>
        <end position="25"/>
    </location>
</feature>
<proteinExistence type="inferred from homology"/>
<keyword evidence="2" id="KW-0472">Membrane</keyword>
<dbReference type="GO" id="GO:1990281">
    <property type="term" value="C:efflux pump complex"/>
    <property type="evidence" value="ECO:0007669"/>
    <property type="project" value="TreeGrafter"/>
</dbReference>
<keyword evidence="2" id="KW-1133">Transmembrane helix</keyword>
<keyword evidence="7" id="KW-1185">Reference proteome</keyword>
<comment type="caution">
    <text evidence="6">The sequence shown here is derived from an EMBL/GenBank/DDBJ whole genome shotgun (WGS) entry which is preliminary data.</text>
</comment>
<dbReference type="RefSeq" id="WP_117001634.1">
    <property type="nucleotide sequence ID" value="NZ_BMJS01000003.1"/>
</dbReference>
<dbReference type="Pfam" id="PF25954">
    <property type="entry name" value="Beta-barrel_RND_2"/>
    <property type="match status" value="1"/>
</dbReference>
<feature type="domain" description="YknX-like C-terminal permuted SH3-like" evidence="5">
    <location>
        <begin position="278"/>
        <end position="346"/>
    </location>
</feature>
<dbReference type="EMBL" id="BMJS01000003">
    <property type="protein sequence ID" value="GGF91056.1"/>
    <property type="molecule type" value="Genomic_DNA"/>
</dbReference>
<keyword evidence="2" id="KW-0812">Transmembrane</keyword>
<dbReference type="PANTHER" id="PTHR30469:SF11">
    <property type="entry name" value="BLL4320 PROTEIN"/>
    <property type="match status" value="1"/>
</dbReference>
<dbReference type="Proteomes" id="UP000636949">
    <property type="component" value="Unassembled WGS sequence"/>
</dbReference>
<dbReference type="Gene3D" id="2.40.30.170">
    <property type="match status" value="1"/>
</dbReference>
<evidence type="ECO:0000313" key="6">
    <source>
        <dbReference type="EMBL" id="GGF91056.1"/>
    </source>
</evidence>
<evidence type="ECO:0000259" key="5">
    <source>
        <dbReference type="Pfam" id="PF25989"/>
    </source>
</evidence>
<name>A0A8J2Z2L8_9GAMM</name>
<reference evidence="6" key="2">
    <citation type="submission" date="2020-09" db="EMBL/GenBank/DDBJ databases">
        <authorList>
            <person name="Sun Q."/>
            <person name="Zhou Y."/>
        </authorList>
    </citation>
    <scope>NUCLEOTIDE SEQUENCE</scope>
    <source>
        <strain evidence="6">CGMCC 1.15758</strain>
    </source>
</reference>
<dbReference type="FunFam" id="2.40.30.170:FF:000010">
    <property type="entry name" value="Efflux RND transporter periplasmic adaptor subunit"/>
    <property type="match status" value="1"/>
</dbReference>
<organism evidence="6 7">
    <name type="scientific">Cysteiniphilum litorale</name>
    <dbReference type="NCBI Taxonomy" id="2056700"/>
    <lineage>
        <taxon>Bacteria</taxon>
        <taxon>Pseudomonadati</taxon>
        <taxon>Pseudomonadota</taxon>
        <taxon>Gammaproteobacteria</taxon>
        <taxon>Thiotrichales</taxon>
        <taxon>Fastidiosibacteraceae</taxon>
        <taxon>Cysteiniphilum</taxon>
    </lineage>
</organism>
<reference evidence="6" key="1">
    <citation type="journal article" date="2014" name="Int. J. Syst. Evol. Microbiol.">
        <title>Complete genome sequence of Corynebacterium casei LMG S-19264T (=DSM 44701T), isolated from a smear-ripened cheese.</title>
        <authorList>
            <consortium name="US DOE Joint Genome Institute (JGI-PGF)"/>
            <person name="Walter F."/>
            <person name="Albersmeier A."/>
            <person name="Kalinowski J."/>
            <person name="Ruckert C."/>
        </authorList>
    </citation>
    <scope>NUCLEOTIDE SEQUENCE</scope>
    <source>
        <strain evidence="6">CGMCC 1.15758</strain>
    </source>
</reference>
<comment type="similarity">
    <text evidence="1">Belongs to the membrane fusion protein (MFP) (TC 8.A.1) family.</text>
</comment>
<accession>A0A8J2Z2L8</accession>
<evidence type="ECO:0000259" key="4">
    <source>
        <dbReference type="Pfam" id="PF25954"/>
    </source>
</evidence>
<dbReference type="NCBIfam" id="TIGR01730">
    <property type="entry name" value="RND_mfp"/>
    <property type="match status" value="1"/>
</dbReference>
<dbReference type="Pfam" id="PF25917">
    <property type="entry name" value="BSH_RND"/>
    <property type="match status" value="1"/>
</dbReference>
<dbReference type="InterPro" id="IPR058625">
    <property type="entry name" value="MdtA-like_BSH"/>
</dbReference>
<dbReference type="SUPFAM" id="SSF111369">
    <property type="entry name" value="HlyD-like secretion proteins"/>
    <property type="match status" value="1"/>
</dbReference>
<dbReference type="Pfam" id="PF25989">
    <property type="entry name" value="YknX_C"/>
    <property type="match status" value="1"/>
</dbReference>
<evidence type="ECO:0000256" key="2">
    <source>
        <dbReference type="SAM" id="Phobius"/>
    </source>
</evidence>
<gene>
    <name evidence="6" type="ORF">GCM10010995_05430</name>
</gene>